<dbReference type="EMBL" id="GGEC01082592">
    <property type="protein sequence ID" value="MBX63076.1"/>
    <property type="molecule type" value="Transcribed_RNA"/>
</dbReference>
<name>A0A2P2Q7W3_RHIMU</name>
<dbReference type="AlphaFoldDB" id="A0A2P2Q7W3"/>
<accession>A0A2P2Q7W3</accession>
<sequence length="68" mass="7857">MFIFFKVDGSTSDCTLAISYPSSWVNQPSKLDIYMQWQEVTKYCLVLPLVCFFCKIRCVGLTKSICFL</sequence>
<reference evidence="1" key="1">
    <citation type="submission" date="2018-02" db="EMBL/GenBank/DDBJ databases">
        <title>Rhizophora mucronata_Transcriptome.</title>
        <authorList>
            <person name="Meera S.P."/>
            <person name="Sreeshan A."/>
            <person name="Augustine A."/>
        </authorList>
    </citation>
    <scope>NUCLEOTIDE SEQUENCE</scope>
    <source>
        <tissue evidence="1">Leaf</tissue>
    </source>
</reference>
<evidence type="ECO:0000313" key="1">
    <source>
        <dbReference type="EMBL" id="MBX63076.1"/>
    </source>
</evidence>
<organism evidence="1">
    <name type="scientific">Rhizophora mucronata</name>
    <name type="common">Asiatic mangrove</name>
    <dbReference type="NCBI Taxonomy" id="61149"/>
    <lineage>
        <taxon>Eukaryota</taxon>
        <taxon>Viridiplantae</taxon>
        <taxon>Streptophyta</taxon>
        <taxon>Embryophyta</taxon>
        <taxon>Tracheophyta</taxon>
        <taxon>Spermatophyta</taxon>
        <taxon>Magnoliopsida</taxon>
        <taxon>eudicotyledons</taxon>
        <taxon>Gunneridae</taxon>
        <taxon>Pentapetalae</taxon>
        <taxon>rosids</taxon>
        <taxon>fabids</taxon>
        <taxon>Malpighiales</taxon>
        <taxon>Rhizophoraceae</taxon>
        <taxon>Rhizophora</taxon>
    </lineage>
</organism>
<protein>
    <submittedName>
        <fullName evidence="1">Uncharacterized protein</fullName>
    </submittedName>
</protein>
<proteinExistence type="predicted"/>